<dbReference type="OrthoDB" id="9760084at2"/>
<comment type="caution">
    <text evidence="9">The sequence shown here is derived from an EMBL/GenBank/DDBJ whole genome shotgun (WGS) entry which is preliminary data.</text>
</comment>
<name>A0A5R8YK92_9PSED</name>
<keyword evidence="8" id="KW-0479">Metal-binding</keyword>
<dbReference type="EMBL" id="VAUO01000022">
    <property type="protein sequence ID" value="TLP53436.1"/>
    <property type="molecule type" value="Genomic_DNA"/>
</dbReference>
<organism evidence="9 10">
    <name type="scientific">Pseudomonas mosselii</name>
    <dbReference type="NCBI Taxonomy" id="78327"/>
    <lineage>
        <taxon>Bacteria</taxon>
        <taxon>Pseudomonadati</taxon>
        <taxon>Pseudomonadota</taxon>
        <taxon>Gammaproteobacteria</taxon>
        <taxon>Pseudomonadales</taxon>
        <taxon>Pseudomonadaceae</taxon>
        <taxon>Pseudomonas</taxon>
    </lineage>
</organism>
<dbReference type="GO" id="GO:0016811">
    <property type="term" value="F:hydrolase activity, acting on carbon-nitrogen (but not peptide) bonds, in linear amides"/>
    <property type="evidence" value="ECO:0007669"/>
    <property type="project" value="InterPro"/>
</dbReference>
<dbReference type="GO" id="GO:0017000">
    <property type="term" value="P:antibiotic biosynthetic process"/>
    <property type="evidence" value="ECO:0007669"/>
    <property type="project" value="InterPro"/>
</dbReference>
<evidence type="ECO:0000256" key="4">
    <source>
        <dbReference type="ARBA" id="ARBA00022764"/>
    </source>
</evidence>
<dbReference type="InterPro" id="IPR002692">
    <property type="entry name" value="S45"/>
</dbReference>
<keyword evidence="3" id="KW-0732">Signal</keyword>
<feature type="binding site" evidence="8">
    <location>
        <position position="455"/>
    </location>
    <ligand>
        <name>Ca(2+)</name>
        <dbReference type="ChEBI" id="CHEBI:29108"/>
    </ligand>
</feature>
<dbReference type="Gene3D" id="1.10.1400.10">
    <property type="match status" value="1"/>
</dbReference>
<protein>
    <submittedName>
        <fullName evidence="9">Penicillin acylase family protein</fullName>
    </submittedName>
</protein>
<feature type="binding site" evidence="8">
    <location>
        <position position="185"/>
    </location>
    <ligand>
        <name>Ca(2+)</name>
        <dbReference type="ChEBI" id="CHEBI:29108"/>
    </ligand>
</feature>
<comment type="subcellular location">
    <subcellularLocation>
        <location evidence="1">Periplasm</location>
    </subcellularLocation>
</comment>
<comment type="similarity">
    <text evidence="2">Belongs to the peptidase S45 family.</text>
</comment>
<accession>A0A5R8YK92</accession>
<proteinExistence type="inferred from homology"/>
<dbReference type="PIRSF" id="PIRSF001227">
    <property type="entry name" value="Pen_acylase"/>
    <property type="match status" value="1"/>
</dbReference>
<dbReference type="Gene3D" id="3.60.20.10">
    <property type="entry name" value="Glutamine Phosphoribosylpyrophosphate, subunit 1, domain 1"/>
    <property type="match status" value="1"/>
</dbReference>
<dbReference type="Gene3D" id="1.10.439.10">
    <property type="entry name" value="Penicillin Amidohydrolase, domain 1"/>
    <property type="match status" value="1"/>
</dbReference>
<dbReference type="PANTHER" id="PTHR34218">
    <property type="entry name" value="PEPTIDASE S45 PENICILLIN AMIDASE"/>
    <property type="match status" value="1"/>
</dbReference>
<keyword evidence="8" id="KW-0106">Calcium</keyword>
<feature type="active site" description="Nucleophile" evidence="7">
    <location>
        <position position="247"/>
    </location>
</feature>
<comment type="cofactor">
    <cofactor evidence="8">
        <name>Ca(2+)</name>
        <dbReference type="ChEBI" id="CHEBI:29108"/>
    </cofactor>
    <text evidence="8">Binds 1 Ca(2+) ion per dimer.</text>
</comment>
<dbReference type="InterPro" id="IPR043147">
    <property type="entry name" value="Penicillin_amidase_A-knob"/>
</dbReference>
<keyword evidence="4" id="KW-0574">Periplasm</keyword>
<dbReference type="InterPro" id="IPR023343">
    <property type="entry name" value="Penicillin_amidase_dom1"/>
</dbReference>
<dbReference type="Proteomes" id="UP000309819">
    <property type="component" value="Unassembled WGS sequence"/>
</dbReference>
<evidence type="ECO:0000256" key="8">
    <source>
        <dbReference type="PIRSR" id="PIRSR001227-2"/>
    </source>
</evidence>
<feature type="binding site" evidence="8">
    <location>
        <position position="319"/>
    </location>
    <ligand>
        <name>Ca(2+)</name>
        <dbReference type="ChEBI" id="CHEBI:29108"/>
    </ligand>
</feature>
<evidence type="ECO:0000256" key="2">
    <source>
        <dbReference type="ARBA" id="ARBA00006586"/>
    </source>
</evidence>
<keyword evidence="10" id="KW-1185">Reference proteome</keyword>
<evidence type="ECO:0000256" key="7">
    <source>
        <dbReference type="PIRSR" id="PIRSR001227-1"/>
    </source>
</evidence>
<feature type="binding site" evidence="8">
    <location>
        <position position="322"/>
    </location>
    <ligand>
        <name>Ca(2+)</name>
        <dbReference type="ChEBI" id="CHEBI:29108"/>
    </ligand>
</feature>
<sequence length="798" mass="88148">MKRSLTLLAVVLVIAAAGIGYGYVQGKQPVRNGEVAIEGLQAPVSVRFDARGVPHLQAQNEQDLYRAFGYVHAQDRLFQMEIMRRLARGELAEVLGAKLLPTDTLFRSLRIREQAALMAQRIDHQSPAWQALQAYLDGVNRWQASHPQPMEFDLLGITPRPFTAEDTLSIAGYLAYSFAAAFRTEPALTYIRDQLGSQYLKIFDLDWQPDGALAAPLAAADWRALEQLAQLSHDALGEAGIPQFEGSNAWVVAGKHTRSGRPLLAGDPHIGFAVPAVWYEAELSAPGFNLYGYFQGLNPFALLGHNRDFGWSLTMFQNDDLDLIAEKTHPDNPELVMVDGRWQPLEKTEQTIAIKDEQAARITLRRSPHGPIVNSVLGDTAGKTPIAMWWAFLETENPILEGFYQINRADTLAKMREAATKVQAPGLNLVWANARGDIGWWAAARLPIRPNGVNPAFILDGSSQQADKPGFYPFSANPQQENPASGYIVSANYQPPAGMPIPGYYNLADRGRQLDRHLSDPDIQWDLQNSQVLQLDTSNDYGPRTLAPLLGTLRGVAEGDEEKELVEQLAAWRGDYPLDSTSATLFNQFLYELAFAALHDELGDTWFPVLLSTRAIDAALPRLAADPASPWWTLRGANERTDRTAIVRLAWQRSLTHLRKTFGQDPASWQWGKAHTLTHNHPLGVQKPLNLLFNVGPFAAPGTHEVPNNLSAKIGPAPWPVTYGPSTRRLIDFADAGAALTINPVGQSGVPFDTHYADQAEDYIQGRYHRARLGVIPAQSTLRLVPERGSTSTAPRHD</sequence>
<keyword evidence="5" id="KW-0378">Hydrolase</keyword>
<dbReference type="SUPFAM" id="SSF56235">
    <property type="entry name" value="N-terminal nucleophile aminohydrolases (Ntn hydrolases)"/>
    <property type="match status" value="1"/>
</dbReference>
<evidence type="ECO:0000313" key="10">
    <source>
        <dbReference type="Proteomes" id="UP000309819"/>
    </source>
</evidence>
<dbReference type="PANTHER" id="PTHR34218:SF5">
    <property type="entry name" value="PENICILLIN ACYLASE FAMILY PROTEIN"/>
    <property type="match status" value="1"/>
</dbReference>
<dbReference type="GO" id="GO:0046872">
    <property type="term" value="F:metal ion binding"/>
    <property type="evidence" value="ECO:0007669"/>
    <property type="project" value="UniProtKB-KW"/>
</dbReference>
<evidence type="ECO:0000256" key="5">
    <source>
        <dbReference type="ARBA" id="ARBA00022801"/>
    </source>
</evidence>
<dbReference type="Pfam" id="PF01804">
    <property type="entry name" value="Penicil_amidase"/>
    <property type="match status" value="1"/>
</dbReference>
<evidence type="ECO:0000313" key="9">
    <source>
        <dbReference type="EMBL" id="TLP53436.1"/>
    </source>
</evidence>
<dbReference type="Gene3D" id="2.30.120.10">
    <property type="match status" value="1"/>
</dbReference>
<dbReference type="CDD" id="cd03747">
    <property type="entry name" value="Ntn_PGA_like"/>
    <property type="match status" value="1"/>
</dbReference>
<dbReference type="RefSeq" id="WP_138221778.1">
    <property type="nucleotide sequence ID" value="NZ_VAUO01000022.1"/>
</dbReference>
<dbReference type="GO" id="GO:0042597">
    <property type="term" value="C:periplasmic space"/>
    <property type="evidence" value="ECO:0007669"/>
    <property type="project" value="UniProtKB-SubCell"/>
</dbReference>
<dbReference type="AlphaFoldDB" id="A0A5R8YK92"/>
<gene>
    <name evidence="9" type="ORF">FEM01_23150</name>
</gene>
<dbReference type="InterPro" id="IPR029055">
    <property type="entry name" value="Ntn_hydrolases_N"/>
</dbReference>
<reference evidence="9 10" key="1">
    <citation type="submission" date="2019-05" db="EMBL/GenBank/DDBJ databases">
        <title>Pseudomonas sp. SC006 isolated from lettuce that can produce HBGAs.</title>
        <authorList>
            <person name="Wang D."/>
            <person name="Liao N."/>
            <person name="Liu D."/>
            <person name="Zhang Z."/>
            <person name="Zou S."/>
        </authorList>
    </citation>
    <scope>NUCLEOTIDE SEQUENCE [LARGE SCALE GENOMIC DNA]</scope>
    <source>
        <strain evidence="9 10">SC006</strain>
    </source>
</reference>
<evidence type="ECO:0000256" key="3">
    <source>
        <dbReference type="ARBA" id="ARBA00022729"/>
    </source>
</evidence>
<keyword evidence="6" id="KW-0865">Zymogen</keyword>
<dbReference type="InterPro" id="IPR043146">
    <property type="entry name" value="Penicillin_amidase_N_B-knob"/>
</dbReference>
<dbReference type="InterPro" id="IPR014395">
    <property type="entry name" value="Pen/GL7ACA/AHL_acylase"/>
</dbReference>
<evidence type="ECO:0000256" key="6">
    <source>
        <dbReference type="ARBA" id="ARBA00023145"/>
    </source>
</evidence>
<evidence type="ECO:0000256" key="1">
    <source>
        <dbReference type="ARBA" id="ARBA00004418"/>
    </source>
</evidence>